<keyword evidence="3" id="KW-1185">Reference proteome</keyword>
<comment type="caution">
    <text evidence="2">The sequence shown here is derived from an EMBL/GenBank/DDBJ whole genome shotgun (WGS) entry which is preliminary data.</text>
</comment>
<dbReference type="Proteomes" id="UP001580407">
    <property type="component" value="Unassembled WGS sequence"/>
</dbReference>
<evidence type="ECO:0000313" key="2">
    <source>
        <dbReference type="EMBL" id="MFB5681775.1"/>
    </source>
</evidence>
<sequence>MSGYNYGADCSNGNCPDQMVTAPTQTQVQNIYKKQLVQVIHPIEIVKKYHCCPVYHHSYVYTVRDEIDSPQDLGGYPGGYGFSGQASVSSYRKKNLKKKSAAGRKAAVSRKAASGRKVSAGSKSSASRKASVSSARAKMKSKAVSKSGSKLGSKFASKPMRKR</sequence>
<dbReference type="EMBL" id="JBHILM010000012">
    <property type="protein sequence ID" value="MFB5681775.1"/>
    <property type="molecule type" value="Genomic_DNA"/>
</dbReference>
<proteinExistence type="predicted"/>
<protein>
    <submittedName>
        <fullName evidence="2">Uncharacterized protein</fullName>
    </submittedName>
</protein>
<feature type="compositionally biased region" description="Low complexity" evidence="1">
    <location>
        <begin position="144"/>
        <end position="163"/>
    </location>
</feature>
<name>A0ABV5B897_9BACL</name>
<feature type="region of interest" description="Disordered" evidence="1">
    <location>
        <begin position="93"/>
        <end position="163"/>
    </location>
</feature>
<organism evidence="2 3">
    <name type="scientific">Paenibacillus terreus</name>
    <dbReference type="NCBI Taxonomy" id="1387834"/>
    <lineage>
        <taxon>Bacteria</taxon>
        <taxon>Bacillati</taxon>
        <taxon>Bacillota</taxon>
        <taxon>Bacilli</taxon>
        <taxon>Bacillales</taxon>
        <taxon>Paenibacillaceae</taxon>
        <taxon>Paenibacillus</taxon>
    </lineage>
</organism>
<accession>A0ABV5B897</accession>
<dbReference type="RefSeq" id="WP_375525551.1">
    <property type="nucleotide sequence ID" value="NZ_JBHILM010000012.1"/>
</dbReference>
<feature type="compositionally biased region" description="Low complexity" evidence="1">
    <location>
        <begin position="111"/>
        <end position="136"/>
    </location>
</feature>
<evidence type="ECO:0000313" key="3">
    <source>
        <dbReference type="Proteomes" id="UP001580407"/>
    </source>
</evidence>
<reference evidence="2 3" key="1">
    <citation type="submission" date="2024-09" db="EMBL/GenBank/DDBJ databases">
        <authorList>
            <person name="Ruan L."/>
        </authorList>
    </citation>
    <scope>NUCLEOTIDE SEQUENCE [LARGE SCALE GENOMIC DNA]</scope>
    <source>
        <strain evidence="2 3">D33</strain>
    </source>
</reference>
<gene>
    <name evidence="2" type="ORF">ACE3NQ_12710</name>
</gene>
<feature type="compositionally biased region" description="Basic residues" evidence="1">
    <location>
        <begin position="93"/>
        <end position="102"/>
    </location>
</feature>
<evidence type="ECO:0000256" key="1">
    <source>
        <dbReference type="SAM" id="MobiDB-lite"/>
    </source>
</evidence>